<accession>A0A550BYN1</accession>
<dbReference type="Proteomes" id="UP000320762">
    <property type="component" value="Unassembled WGS sequence"/>
</dbReference>
<evidence type="ECO:0000259" key="2">
    <source>
        <dbReference type="Pfam" id="PF25534"/>
    </source>
</evidence>
<evidence type="ECO:0000256" key="1">
    <source>
        <dbReference type="SAM" id="MobiDB-lite"/>
    </source>
</evidence>
<dbReference type="InterPro" id="IPR057678">
    <property type="entry name" value="DUF7918"/>
</dbReference>
<gene>
    <name evidence="3" type="ORF">BD626DRAFT_514159</name>
</gene>
<dbReference type="AlphaFoldDB" id="A0A550BYN1"/>
<reference evidence="3 4" key="1">
    <citation type="journal article" date="2019" name="New Phytol.">
        <title>Comparative genomics reveals unique wood-decay strategies and fruiting body development in the Schizophyllaceae.</title>
        <authorList>
            <person name="Almasi E."/>
            <person name="Sahu N."/>
            <person name="Krizsan K."/>
            <person name="Balint B."/>
            <person name="Kovacs G.M."/>
            <person name="Kiss B."/>
            <person name="Cseklye J."/>
            <person name="Drula E."/>
            <person name="Henrissat B."/>
            <person name="Nagy I."/>
            <person name="Chovatia M."/>
            <person name="Adam C."/>
            <person name="LaButti K."/>
            <person name="Lipzen A."/>
            <person name="Riley R."/>
            <person name="Grigoriev I.V."/>
            <person name="Nagy L.G."/>
        </authorList>
    </citation>
    <scope>NUCLEOTIDE SEQUENCE [LARGE SCALE GENOMIC DNA]</scope>
    <source>
        <strain evidence="3 4">NL-1724</strain>
    </source>
</reference>
<feature type="domain" description="DUF7918" evidence="2">
    <location>
        <begin position="11"/>
        <end position="203"/>
    </location>
</feature>
<feature type="region of interest" description="Disordered" evidence="1">
    <location>
        <begin position="268"/>
        <end position="325"/>
    </location>
</feature>
<feature type="region of interest" description="Disordered" evidence="1">
    <location>
        <begin position="223"/>
        <end position="244"/>
    </location>
</feature>
<dbReference type="EMBL" id="VDMD01000044">
    <property type="protein sequence ID" value="TRM57670.1"/>
    <property type="molecule type" value="Genomic_DNA"/>
</dbReference>
<evidence type="ECO:0000313" key="3">
    <source>
        <dbReference type="EMBL" id="TRM57670.1"/>
    </source>
</evidence>
<feature type="compositionally biased region" description="Basic and acidic residues" evidence="1">
    <location>
        <begin position="268"/>
        <end position="311"/>
    </location>
</feature>
<comment type="caution">
    <text evidence="3">The sequence shown here is derived from an EMBL/GenBank/DDBJ whole genome shotgun (WGS) entry which is preliminary data.</text>
</comment>
<proteinExistence type="predicted"/>
<protein>
    <recommendedName>
        <fullName evidence="2">DUF7918 domain-containing protein</fullName>
    </recommendedName>
</protein>
<evidence type="ECO:0000313" key="4">
    <source>
        <dbReference type="Proteomes" id="UP000320762"/>
    </source>
</evidence>
<organism evidence="3 4">
    <name type="scientific">Schizophyllum amplum</name>
    <dbReference type="NCBI Taxonomy" id="97359"/>
    <lineage>
        <taxon>Eukaryota</taxon>
        <taxon>Fungi</taxon>
        <taxon>Dikarya</taxon>
        <taxon>Basidiomycota</taxon>
        <taxon>Agaricomycotina</taxon>
        <taxon>Agaricomycetes</taxon>
        <taxon>Agaricomycetidae</taxon>
        <taxon>Agaricales</taxon>
        <taxon>Schizophyllaceae</taxon>
        <taxon>Schizophyllum</taxon>
    </lineage>
</organism>
<dbReference type="OrthoDB" id="3364132at2759"/>
<dbReference type="PANTHER" id="PTHR36223:SF1">
    <property type="entry name" value="TRANSCRIPTION ELONGATION FACTOR EAF N-TERMINAL DOMAIN-CONTAINING PROTEIN"/>
    <property type="match status" value="1"/>
</dbReference>
<dbReference type="Pfam" id="PF25534">
    <property type="entry name" value="DUF7918"/>
    <property type="match status" value="1"/>
</dbReference>
<dbReference type="STRING" id="97359.A0A550BYN1"/>
<name>A0A550BYN1_9AGAR</name>
<keyword evidence="4" id="KW-1185">Reference proteome</keyword>
<dbReference type="PANTHER" id="PTHR36223">
    <property type="entry name" value="BETA-LACTAMASE-TYPE TRANSPEPTIDASE FOLD DOMAIN CONTAINING PROTEIN"/>
    <property type="match status" value="1"/>
</dbReference>
<sequence length="346" mass="37102">MNSLAVDQFTAWIEIDGVPAPVYDAATDAAGKSATGWIASEAGKSFTVCWRDISCAFDTSGKVTVDGHKCGATLHRASAGQRTVHRGGLRVSKTSRRPFVFAPLTTTDDDRYLDASLNGLGDVCLKIYHVDNIVRAPFKPGRAMDAPKVHERAKKAAGHHVQLGTLIRAHTQQRTQSKHVAKVADFVFRYRPLARLQADGIAPLAEGAAQSNDDAFVEESGDAVDESGDAVNESGDAVNESGDAARIRQLEAELAELRGRRREGRCVKHEGRGGGVKREARGGGVKREARGGGVKREGRGGGDKSEVKQEADTSMGEVIDMTEIKQEERIPIRCAADGTIDLTSDD</sequence>